<protein>
    <submittedName>
        <fullName evidence="2">Unannotated protein</fullName>
    </submittedName>
</protein>
<dbReference type="Pfam" id="PF08818">
    <property type="entry name" value="DUF1801"/>
    <property type="match status" value="1"/>
</dbReference>
<feature type="domain" description="YdhG-like" evidence="1">
    <location>
        <begin position="20"/>
        <end position="113"/>
    </location>
</feature>
<dbReference type="Gene3D" id="3.90.1150.200">
    <property type="match status" value="1"/>
</dbReference>
<organism evidence="2">
    <name type="scientific">freshwater metagenome</name>
    <dbReference type="NCBI Taxonomy" id="449393"/>
    <lineage>
        <taxon>unclassified sequences</taxon>
        <taxon>metagenomes</taxon>
        <taxon>ecological metagenomes</taxon>
    </lineage>
</organism>
<dbReference type="AlphaFoldDB" id="A0A6J6CL13"/>
<evidence type="ECO:0000259" key="1">
    <source>
        <dbReference type="Pfam" id="PF08818"/>
    </source>
</evidence>
<evidence type="ECO:0000313" key="2">
    <source>
        <dbReference type="EMBL" id="CAB4552007.1"/>
    </source>
</evidence>
<dbReference type="EMBL" id="CAEZTA010000022">
    <property type="protein sequence ID" value="CAB4552007.1"/>
    <property type="molecule type" value="Genomic_DNA"/>
</dbReference>
<gene>
    <name evidence="2" type="ORF">UFOPK1541_00313</name>
</gene>
<accession>A0A6J6CL13</accession>
<sequence>MAKQLPVAVRAHYQSAPMPHKETMLEMRKRILEIVPDAQELVSYGMPAFKVDETIVAGLLANKKHVGYYPFSGSILKLFPEELSAFSKTISAIHVPIDKPLTKTLMKKLIKARLTHAK</sequence>
<dbReference type="SUPFAM" id="SSF159888">
    <property type="entry name" value="YdhG-like"/>
    <property type="match status" value="1"/>
</dbReference>
<proteinExistence type="predicted"/>
<reference evidence="2" key="1">
    <citation type="submission" date="2020-05" db="EMBL/GenBank/DDBJ databases">
        <authorList>
            <person name="Chiriac C."/>
            <person name="Salcher M."/>
            <person name="Ghai R."/>
            <person name="Kavagutti S V."/>
        </authorList>
    </citation>
    <scope>NUCLEOTIDE SEQUENCE</scope>
</reference>
<name>A0A6J6CL13_9ZZZZ</name>
<dbReference type="InterPro" id="IPR014922">
    <property type="entry name" value="YdhG-like"/>
</dbReference>